<evidence type="ECO:0000259" key="2">
    <source>
        <dbReference type="Pfam" id="PF02538"/>
    </source>
</evidence>
<dbReference type="InterPro" id="IPR003692">
    <property type="entry name" value="Hydantoinase_B"/>
</dbReference>
<accession>A0A284RMB3</accession>
<dbReference type="GO" id="GO:0005829">
    <property type="term" value="C:cytosol"/>
    <property type="evidence" value="ECO:0007669"/>
    <property type="project" value="TreeGrafter"/>
</dbReference>
<evidence type="ECO:0000313" key="4">
    <source>
        <dbReference type="Proteomes" id="UP000219338"/>
    </source>
</evidence>
<dbReference type="PANTHER" id="PTHR11365">
    <property type="entry name" value="5-OXOPROLINASE RELATED"/>
    <property type="match status" value="1"/>
</dbReference>
<reference evidence="4" key="1">
    <citation type="journal article" date="2017" name="Nat. Ecol. Evol.">
        <title>Genome expansion and lineage-specific genetic innovations in the forest pathogenic fungi Armillaria.</title>
        <authorList>
            <person name="Sipos G."/>
            <person name="Prasanna A.N."/>
            <person name="Walter M.C."/>
            <person name="O'Connor E."/>
            <person name="Balint B."/>
            <person name="Krizsan K."/>
            <person name="Kiss B."/>
            <person name="Hess J."/>
            <person name="Varga T."/>
            <person name="Slot J."/>
            <person name="Riley R."/>
            <person name="Boka B."/>
            <person name="Rigling D."/>
            <person name="Barry K."/>
            <person name="Lee J."/>
            <person name="Mihaltcheva S."/>
            <person name="LaButti K."/>
            <person name="Lipzen A."/>
            <person name="Waldron R."/>
            <person name="Moloney N.M."/>
            <person name="Sperisen C."/>
            <person name="Kredics L."/>
            <person name="Vagvoelgyi C."/>
            <person name="Patrignani A."/>
            <person name="Fitzpatrick D."/>
            <person name="Nagy I."/>
            <person name="Doyle S."/>
            <person name="Anderson J.B."/>
            <person name="Grigoriev I.V."/>
            <person name="Gueldener U."/>
            <person name="Muensterkoetter M."/>
            <person name="Nagy L.G."/>
        </authorList>
    </citation>
    <scope>NUCLEOTIDE SEQUENCE [LARGE SCALE GENOMIC DNA]</scope>
    <source>
        <strain evidence="4">C18/9</strain>
    </source>
</reference>
<dbReference type="GO" id="GO:0006749">
    <property type="term" value="P:glutathione metabolic process"/>
    <property type="evidence" value="ECO:0007669"/>
    <property type="project" value="TreeGrafter"/>
</dbReference>
<dbReference type="STRING" id="47428.A0A284RMB3"/>
<feature type="domain" description="Hydantoinase B/oxoprolinase" evidence="2">
    <location>
        <begin position="1"/>
        <end position="441"/>
    </location>
</feature>
<evidence type="ECO:0000256" key="1">
    <source>
        <dbReference type="SAM" id="MobiDB-lite"/>
    </source>
</evidence>
<dbReference type="Proteomes" id="UP000219338">
    <property type="component" value="Unassembled WGS sequence"/>
</dbReference>
<dbReference type="InterPro" id="IPR045079">
    <property type="entry name" value="Oxoprolinase-like"/>
</dbReference>
<dbReference type="Pfam" id="PF02538">
    <property type="entry name" value="Hydantoinase_B"/>
    <property type="match status" value="1"/>
</dbReference>
<dbReference type="EMBL" id="FUEG01000011">
    <property type="protein sequence ID" value="SJL09874.1"/>
    <property type="molecule type" value="Genomic_DNA"/>
</dbReference>
<dbReference type="OrthoDB" id="3643at2759"/>
<dbReference type="PANTHER" id="PTHR11365:SF9">
    <property type="entry name" value="5-OXOPROLINASE"/>
    <property type="match status" value="1"/>
</dbReference>
<dbReference type="OMA" id="QVGMTNT"/>
<organism evidence="3 4">
    <name type="scientific">Armillaria ostoyae</name>
    <name type="common">Armillaria root rot fungus</name>
    <dbReference type="NCBI Taxonomy" id="47428"/>
    <lineage>
        <taxon>Eukaryota</taxon>
        <taxon>Fungi</taxon>
        <taxon>Dikarya</taxon>
        <taxon>Basidiomycota</taxon>
        <taxon>Agaricomycotina</taxon>
        <taxon>Agaricomycetes</taxon>
        <taxon>Agaricomycetidae</taxon>
        <taxon>Agaricales</taxon>
        <taxon>Marasmiineae</taxon>
        <taxon>Physalacriaceae</taxon>
        <taxon>Armillaria</taxon>
    </lineage>
</organism>
<evidence type="ECO:0000313" key="3">
    <source>
        <dbReference type="EMBL" id="SJL09874.1"/>
    </source>
</evidence>
<name>A0A284RMB3_ARMOS</name>
<keyword evidence="4" id="KW-1185">Reference proteome</keyword>
<feature type="region of interest" description="Disordered" evidence="1">
    <location>
        <begin position="457"/>
        <end position="478"/>
    </location>
</feature>
<sequence length="478" mass="51510">MTPAFHNGEIVFWTASRAHHADIGGIRAGSMPPFSKTIWQEGAQILSFKLVKQGVFDEEGVVDIMYNQPSKFPGCSGTRTLKDNISDMKAQISANHRGATLIRALVEEFSLQVVQFYMFAIQKTAEFAVRDLLRFVNNKFGGKSLQAIDYMDSGEQLQLKIDIDAKQGEAVFDFTGTSPQSYSNLNAPTAIVYSAIIYVLRSLIPTAIPLNHGCLAPIKVIVPPHSLLSPGPGAATVAGNVETSQRITDVVLKAFEACGASQGSCNNLTFGYGTETKGFGYYETIAGGSGAGSTWEGQSGVHVHMTSAYPIFKVVAKPNINLDTCIGDAENIERKYPVIVREFSIRTESGGLGRHTGGDGCVREIEFTRELDVAILSERRSIPPYGMRGGSPGQTGRNFWLRKEDDGTVTTIALGGKNECLMKPGDRIRIETAGGGGYGVPGSEEEEASQLYGAFNRVAPPTRANGSLSQMRDTADTN</sequence>
<gene>
    <name evidence="3" type="ORF">ARMOST_13255</name>
</gene>
<proteinExistence type="predicted"/>
<dbReference type="GO" id="GO:0017168">
    <property type="term" value="F:5-oxoprolinase (ATP-hydrolyzing) activity"/>
    <property type="evidence" value="ECO:0007669"/>
    <property type="project" value="TreeGrafter"/>
</dbReference>
<dbReference type="AlphaFoldDB" id="A0A284RMB3"/>
<protein>
    <submittedName>
        <fullName evidence="3">Related to 5-oxoprolinase</fullName>
    </submittedName>
</protein>